<dbReference type="EMBL" id="LNGE01000011">
    <property type="protein sequence ID" value="KYC45752.1"/>
    <property type="molecule type" value="Genomic_DNA"/>
</dbReference>
<protein>
    <submittedName>
        <fullName evidence="3">Uncharacterized protein</fullName>
    </submittedName>
</protein>
<dbReference type="Proteomes" id="UP000092401">
    <property type="component" value="Unassembled WGS sequence"/>
</dbReference>
<reference evidence="4 5" key="1">
    <citation type="journal article" date="2016" name="ISME J.">
        <title>Chasing the elusive Euryarchaeota class WSA2: genomes reveal a uniquely fastidious methyl-reducing methanogen.</title>
        <authorList>
            <person name="Nobu M.K."/>
            <person name="Narihiro T."/>
            <person name="Kuroda K."/>
            <person name="Mei R."/>
            <person name="Liu W.T."/>
        </authorList>
    </citation>
    <scope>NUCLEOTIDE SEQUENCE [LARGE SCALE GENOMIC DNA]</scope>
    <source>
        <strain evidence="1">B03fssc0709_Meth_Bin005</strain>
        <strain evidence="2">B15fssc0709_Meth_Bin003</strain>
        <strain evidence="3">BMIXfssc0709_Meth_Bin006</strain>
    </source>
</reference>
<dbReference type="AlphaFoldDB" id="A0A150J0R9"/>
<proteinExistence type="predicted"/>
<evidence type="ECO:0000313" key="2">
    <source>
        <dbReference type="EMBL" id="KYC48005.1"/>
    </source>
</evidence>
<gene>
    <name evidence="1" type="ORF">APG10_00556</name>
    <name evidence="2" type="ORF">APG11_00675</name>
    <name evidence="3" type="ORF">APG12_00607</name>
</gene>
<accession>A0A150IT15</accession>
<accession>A0A150J0R9</accession>
<comment type="caution">
    <text evidence="3">The sequence shown here is derived from an EMBL/GenBank/DDBJ whole genome shotgun (WGS) entry which is preliminary data.</text>
</comment>
<evidence type="ECO:0000313" key="5">
    <source>
        <dbReference type="Proteomes" id="UP000092401"/>
    </source>
</evidence>
<evidence type="ECO:0000313" key="1">
    <source>
        <dbReference type="EMBL" id="KYC45752.1"/>
    </source>
</evidence>
<dbReference type="EMBL" id="LNJC01000009">
    <property type="protein sequence ID" value="KYC50695.1"/>
    <property type="molecule type" value="Genomic_DNA"/>
</dbReference>
<evidence type="ECO:0000313" key="6">
    <source>
        <dbReference type="Proteomes" id="UP000092403"/>
    </source>
</evidence>
<name>A0A150J0R9_9EURY</name>
<sequence length="138" mass="15296">MELIVKARKDIESKDNPNLLAIINCGFPESLHNNVAIDICNIFALESKMNWLGGAGIGGGGAIDGRPLSEVGNIKNIIQGLNLISECIINKNEIPKGVFYLLSKQFIPTWLYVNFGNIGWRLTAKKNKVKTSLFYKPY</sequence>
<dbReference type="EMBL" id="LNGF01000012">
    <property type="protein sequence ID" value="KYC48005.1"/>
    <property type="molecule type" value="Genomic_DNA"/>
</dbReference>
<evidence type="ECO:0000313" key="3">
    <source>
        <dbReference type="EMBL" id="KYC50695.1"/>
    </source>
</evidence>
<dbReference type="Proteomes" id="UP000091929">
    <property type="component" value="Unassembled WGS sequence"/>
</dbReference>
<organism evidence="3 6">
    <name type="scientific">Candidatus Methanofastidiosum methylothiophilum</name>
    <dbReference type="NCBI Taxonomy" id="1705564"/>
    <lineage>
        <taxon>Archaea</taxon>
        <taxon>Methanobacteriati</taxon>
        <taxon>Methanobacteriota</taxon>
        <taxon>Stenosarchaea group</taxon>
        <taxon>Candidatus Methanofastidiosia</taxon>
        <taxon>Candidatus Methanofastidiosales</taxon>
        <taxon>Candidatus Methanofastidiosaceae</taxon>
        <taxon>Candidatus Methanofastidiosum</taxon>
    </lineage>
</organism>
<evidence type="ECO:0000313" key="4">
    <source>
        <dbReference type="Proteomes" id="UP000091929"/>
    </source>
</evidence>
<accession>A0A150ILH8</accession>
<dbReference type="Proteomes" id="UP000092403">
    <property type="component" value="Unassembled WGS sequence"/>
</dbReference>